<keyword evidence="2" id="KW-0547">Nucleotide-binding</keyword>
<keyword evidence="3 6" id="KW-0418">Kinase</keyword>
<evidence type="ECO:0000256" key="2">
    <source>
        <dbReference type="ARBA" id="ARBA00022741"/>
    </source>
</evidence>
<dbReference type="PANTHER" id="PTHR44329">
    <property type="entry name" value="SERINE/THREONINE-PROTEIN KINASE TNNI3K-RELATED"/>
    <property type="match status" value="1"/>
</dbReference>
<dbReference type="PROSITE" id="PS50011">
    <property type="entry name" value="PROTEIN_KINASE_DOM"/>
    <property type="match status" value="1"/>
</dbReference>
<accession>A0AAD7CKX9</accession>
<evidence type="ECO:0000259" key="5">
    <source>
        <dbReference type="PROSITE" id="PS50011"/>
    </source>
</evidence>
<dbReference type="EMBL" id="JARKIF010000001">
    <property type="protein sequence ID" value="KAJ7651260.1"/>
    <property type="molecule type" value="Genomic_DNA"/>
</dbReference>
<dbReference type="SMART" id="SM00220">
    <property type="entry name" value="S_TKc"/>
    <property type="match status" value="1"/>
</dbReference>
<dbReference type="InterPro" id="IPR011009">
    <property type="entry name" value="Kinase-like_dom_sf"/>
</dbReference>
<dbReference type="Pfam" id="PF07714">
    <property type="entry name" value="PK_Tyr_Ser-Thr"/>
    <property type="match status" value="1"/>
</dbReference>
<dbReference type="AlphaFoldDB" id="A0AAD7CKX9"/>
<evidence type="ECO:0000256" key="3">
    <source>
        <dbReference type="ARBA" id="ARBA00022777"/>
    </source>
</evidence>
<dbReference type="PANTHER" id="PTHR44329:SF288">
    <property type="entry name" value="MITOGEN-ACTIVATED PROTEIN KINASE KINASE KINASE 20"/>
    <property type="match status" value="1"/>
</dbReference>
<dbReference type="SUPFAM" id="SSF56112">
    <property type="entry name" value="Protein kinase-like (PK-like)"/>
    <property type="match status" value="1"/>
</dbReference>
<dbReference type="InterPro" id="IPR008271">
    <property type="entry name" value="Ser/Thr_kinase_AS"/>
</dbReference>
<evidence type="ECO:0000313" key="7">
    <source>
        <dbReference type="Proteomes" id="UP001221142"/>
    </source>
</evidence>
<feature type="domain" description="Protein kinase" evidence="5">
    <location>
        <begin position="78"/>
        <end position="341"/>
    </location>
</feature>
<proteinExistence type="predicted"/>
<protein>
    <submittedName>
        <fullName evidence="6">Kinase-like domain-containing protein</fullName>
    </submittedName>
</protein>
<name>A0AAD7CKX9_9AGAR</name>
<keyword evidence="1" id="KW-0808">Transferase</keyword>
<keyword evidence="4" id="KW-0067">ATP-binding</keyword>
<evidence type="ECO:0000256" key="4">
    <source>
        <dbReference type="ARBA" id="ARBA00022840"/>
    </source>
</evidence>
<dbReference type="PRINTS" id="PR00109">
    <property type="entry name" value="TYRKINASE"/>
</dbReference>
<comment type="caution">
    <text evidence="6">The sequence shown here is derived from an EMBL/GenBank/DDBJ whole genome shotgun (WGS) entry which is preliminary data.</text>
</comment>
<dbReference type="InterPro" id="IPR051681">
    <property type="entry name" value="Ser/Thr_Kinases-Pseudokinases"/>
</dbReference>
<dbReference type="GO" id="GO:0005524">
    <property type="term" value="F:ATP binding"/>
    <property type="evidence" value="ECO:0007669"/>
    <property type="project" value="UniProtKB-KW"/>
</dbReference>
<keyword evidence="7" id="KW-1185">Reference proteome</keyword>
<dbReference type="Gene3D" id="1.10.510.10">
    <property type="entry name" value="Transferase(Phosphotransferase) domain 1"/>
    <property type="match status" value="1"/>
</dbReference>
<dbReference type="InterPro" id="IPR001245">
    <property type="entry name" value="Ser-Thr/Tyr_kinase_cat_dom"/>
</dbReference>
<organism evidence="6 7">
    <name type="scientific">Roridomyces roridus</name>
    <dbReference type="NCBI Taxonomy" id="1738132"/>
    <lineage>
        <taxon>Eukaryota</taxon>
        <taxon>Fungi</taxon>
        <taxon>Dikarya</taxon>
        <taxon>Basidiomycota</taxon>
        <taxon>Agaricomycotina</taxon>
        <taxon>Agaricomycetes</taxon>
        <taxon>Agaricomycetidae</taxon>
        <taxon>Agaricales</taxon>
        <taxon>Marasmiineae</taxon>
        <taxon>Mycenaceae</taxon>
        <taxon>Roridomyces</taxon>
    </lineage>
</organism>
<sequence>MQKKVAELTAWLNEYFHRDEKWYKKFLACRGGSAQRLLDLLQDLLDLSLTEQPRLLNALRRLSSTSKLHPRCFPLPHLSNKVHVAGGTFSDVYVASLHDQWIAVKEMRVFDSMEVEIFQEAFSKEAITWRQLSHPNVLPFYGLFKDSSRLCLVSPWMEHGHIRKFLRTQPAACAMDKILSLILDVALGLEYLHKRGVIHADLKSDNILVTPALKACIADFGLSSVKTTMSSLPNFRSVPHGTGALHYQAPELYDNKSTDFRSDIYSFGCVMYELMAGDHPFSKLRPGALICAVIQGCRPVCPPPGCHLEIRTLSAAWRLVEACWAQSPEERPTAAQIVVLLKGNEIGAQETKSAWHWNDTSTSRFRRQLDGRWCLPSVSKLRTLVLGNDWHLVENLDVGNGPVAC</sequence>
<gene>
    <name evidence="6" type="ORF">FB45DRAFT_33836</name>
</gene>
<dbReference type="InterPro" id="IPR000719">
    <property type="entry name" value="Prot_kinase_dom"/>
</dbReference>
<evidence type="ECO:0000313" key="6">
    <source>
        <dbReference type="EMBL" id="KAJ7651260.1"/>
    </source>
</evidence>
<dbReference type="GO" id="GO:0004674">
    <property type="term" value="F:protein serine/threonine kinase activity"/>
    <property type="evidence" value="ECO:0007669"/>
    <property type="project" value="TreeGrafter"/>
</dbReference>
<dbReference type="Proteomes" id="UP001221142">
    <property type="component" value="Unassembled WGS sequence"/>
</dbReference>
<reference evidence="6" key="1">
    <citation type="submission" date="2023-03" db="EMBL/GenBank/DDBJ databases">
        <title>Massive genome expansion in bonnet fungi (Mycena s.s.) driven by repeated elements and novel gene families across ecological guilds.</title>
        <authorList>
            <consortium name="Lawrence Berkeley National Laboratory"/>
            <person name="Harder C.B."/>
            <person name="Miyauchi S."/>
            <person name="Viragh M."/>
            <person name="Kuo A."/>
            <person name="Thoen E."/>
            <person name="Andreopoulos B."/>
            <person name="Lu D."/>
            <person name="Skrede I."/>
            <person name="Drula E."/>
            <person name="Henrissat B."/>
            <person name="Morin E."/>
            <person name="Kohler A."/>
            <person name="Barry K."/>
            <person name="LaButti K."/>
            <person name="Morin E."/>
            <person name="Salamov A."/>
            <person name="Lipzen A."/>
            <person name="Mereny Z."/>
            <person name="Hegedus B."/>
            <person name="Baldrian P."/>
            <person name="Stursova M."/>
            <person name="Weitz H."/>
            <person name="Taylor A."/>
            <person name="Grigoriev I.V."/>
            <person name="Nagy L.G."/>
            <person name="Martin F."/>
            <person name="Kauserud H."/>
        </authorList>
    </citation>
    <scope>NUCLEOTIDE SEQUENCE</scope>
    <source>
        <strain evidence="6">9284</strain>
    </source>
</reference>
<dbReference type="PROSITE" id="PS00108">
    <property type="entry name" value="PROTEIN_KINASE_ST"/>
    <property type="match status" value="1"/>
</dbReference>
<evidence type="ECO:0000256" key="1">
    <source>
        <dbReference type="ARBA" id="ARBA00022679"/>
    </source>
</evidence>